<dbReference type="InterPro" id="IPR047574">
    <property type="entry name" value="AD"/>
</dbReference>
<dbReference type="PROSITE" id="PS52001">
    <property type="entry name" value="AD"/>
    <property type="match status" value="1"/>
</dbReference>
<feature type="domain" description="AD" evidence="2">
    <location>
        <begin position="184"/>
        <end position="280"/>
    </location>
</feature>
<evidence type="ECO:0000259" key="2">
    <source>
        <dbReference type="PROSITE" id="PS52001"/>
    </source>
</evidence>
<proteinExistence type="predicted"/>
<dbReference type="PANTHER" id="PTHR14710">
    <property type="entry name" value="GEM-ASSOCIATED PROTEIN 6"/>
    <property type="match status" value="1"/>
</dbReference>
<dbReference type="GO" id="GO:0032797">
    <property type="term" value="C:SMN complex"/>
    <property type="evidence" value="ECO:0007669"/>
    <property type="project" value="TreeGrafter"/>
</dbReference>
<protein>
    <submittedName>
        <fullName evidence="3">Gem-associated protein 6</fullName>
    </submittedName>
</protein>
<dbReference type="GO" id="GO:0000387">
    <property type="term" value="P:spliceosomal snRNP assembly"/>
    <property type="evidence" value="ECO:0007669"/>
    <property type="project" value="TreeGrafter"/>
</dbReference>
<reference evidence="3 4" key="1">
    <citation type="journal article" date="2016" name="Genome Biol. Evol.">
        <title>Gene Family Evolution Reflects Adaptation to Soil Environmental Stressors in the Genome of the Collembolan Orchesella cincta.</title>
        <authorList>
            <person name="Faddeeva-Vakhrusheva A."/>
            <person name="Derks M.F."/>
            <person name="Anvar S.Y."/>
            <person name="Agamennone V."/>
            <person name="Suring W."/>
            <person name="Smit S."/>
            <person name="van Straalen N.M."/>
            <person name="Roelofs D."/>
        </authorList>
    </citation>
    <scope>NUCLEOTIDE SEQUENCE [LARGE SCALE GENOMIC DNA]</scope>
    <source>
        <tissue evidence="3">Mixed pool</tissue>
    </source>
</reference>
<dbReference type="Gene3D" id="2.30.30.100">
    <property type="match status" value="1"/>
</dbReference>
<dbReference type="Proteomes" id="UP000094527">
    <property type="component" value="Unassembled WGS sequence"/>
</dbReference>
<feature type="region of interest" description="Disordered" evidence="1">
    <location>
        <begin position="162"/>
        <end position="196"/>
    </location>
</feature>
<dbReference type="AlphaFoldDB" id="A0A1D2NG83"/>
<comment type="caution">
    <text evidence="3">The sequence shown here is derived from an EMBL/GenBank/DDBJ whole genome shotgun (WGS) entry which is preliminary data.</text>
</comment>
<evidence type="ECO:0000313" key="4">
    <source>
        <dbReference type="Proteomes" id="UP000094527"/>
    </source>
</evidence>
<dbReference type="PANTHER" id="PTHR14710:SF2">
    <property type="entry name" value="GEM-ASSOCIATED PROTEIN 6"/>
    <property type="match status" value="1"/>
</dbReference>
<feature type="region of interest" description="Disordered" evidence="1">
    <location>
        <begin position="1"/>
        <end position="41"/>
    </location>
</feature>
<accession>A0A1D2NG83</accession>
<evidence type="ECO:0000313" key="3">
    <source>
        <dbReference type="EMBL" id="ODN04264.1"/>
    </source>
</evidence>
<dbReference type="GO" id="GO:0000245">
    <property type="term" value="P:spliceosomal complex assembly"/>
    <property type="evidence" value="ECO:0007669"/>
    <property type="project" value="InterPro"/>
</dbReference>
<dbReference type="EMBL" id="LJIJ01000049">
    <property type="protein sequence ID" value="ODN04264.1"/>
    <property type="molecule type" value="Genomic_DNA"/>
</dbReference>
<organism evidence="3 4">
    <name type="scientific">Orchesella cincta</name>
    <name type="common">Springtail</name>
    <name type="synonym">Podura cincta</name>
    <dbReference type="NCBI Taxonomy" id="48709"/>
    <lineage>
        <taxon>Eukaryota</taxon>
        <taxon>Metazoa</taxon>
        <taxon>Ecdysozoa</taxon>
        <taxon>Arthropoda</taxon>
        <taxon>Hexapoda</taxon>
        <taxon>Collembola</taxon>
        <taxon>Entomobryomorpha</taxon>
        <taxon>Entomobryoidea</taxon>
        <taxon>Orchesellidae</taxon>
        <taxon>Orchesellinae</taxon>
        <taxon>Orchesella</taxon>
    </lineage>
</organism>
<feature type="compositionally biased region" description="Polar residues" evidence="1">
    <location>
        <begin position="1"/>
        <end position="22"/>
    </location>
</feature>
<evidence type="ECO:0000256" key="1">
    <source>
        <dbReference type="SAM" id="MobiDB-lite"/>
    </source>
</evidence>
<keyword evidence="4" id="KW-1185">Reference proteome</keyword>
<dbReference type="GO" id="GO:0005634">
    <property type="term" value="C:nucleus"/>
    <property type="evidence" value="ECO:0007669"/>
    <property type="project" value="InterPro"/>
</dbReference>
<dbReference type="InterPro" id="IPR009422">
    <property type="entry name" value="Gemin6"/>
</dbReference>
<feature type="compositionally biased region" description="Basic and acidic residues" evidence="1">
    <location>
        <begin position="164"/>
        <end position="179"/>
    </location>
</feature>
<sequence>MSMSIPSPLEQSQLENDSGTESRSADKTQSDEGSSSSSTVPPTPLLEWKFIDFHKTEQSPIFVVDPLVLKKFIGHYVVVVSQTGGQFTGCCLAIDPVSLSVILANRIAEGKIRIVTLPGYHLERIFIKDPSESEHDIENDLMVSVNDADVAELFHAPNLYSESKSGRQEGKDNTEKTTAELEDSSSGPGSVKNTDKAQLVSDCPNITISTSEDIAKKREALEALLKKHHMPFKVNGEVLEMIGGVKISPPYTIEACDTKGNQIIKKRLGEMMKALDSKTPAATGS</sequence>
<gene>
    <name evidence="3" type="ORF">Ocin01_02409</name>
</gene>
<name>A0A1D2NG83_ORCCI</name>